<dbReference type="Pfam" id="PF13251">
    <property type="entry name" value="DUF4042"/>
    <property type="match status" value="1"/>
</dbReference>
<evidence type="ECO:0000256" key="2">
    <source>
        <dbReference type="ARBA" id="ARBA00022737"/>
    </source>
</evidence>
<organism evidence="4 5">
    <name type="scientific">Ranatra chinensis</name>
    <dbReference type="NCBI Taxonomy" id="642074"/>
    <lineage>
        <taxon>Eukaryota</taxon>
        <taxon>Metazoa</taxon>
        <taxon>Ecdysozoa</taxon>
        <taxon>Arthropoda</taxon>
        <taxon>Hexapoda</taxon>
        <taxon>Insecta</taxon>
        <taxon>Pterygota</taxon>
        <taxon>Neoptera</taxon>
        <taxon>Paraneoptera</taxon>
        <taxon>Hemiptera</taxon>
        <taxon>Heteroptera</taxon>
        <taxon>Panheteroptera</taxon>
        <taxon>Nepomorpha</taxon>
        <taxon>Nepidae</taxon>
        <taxon>Ranatrinae</taxon>
        <taxon>Ranatra</taxon>
    </lineage>
</organism>
<dbReference type="InterPro" id="IPR025283">
    <property type="entry name" value="DUF4042"/>
</dbReference>
<dbReference type="InterPro" id="IPR016024">
    <property type="entry name" value="ARM-type_fold"/>
</dbReference>
<comment type="caution">
    <text evidence="4">The sequence shown here is derived from an EMBL/GenBank/DDBJ whole genome shotgun (WGS) entry which is preliminary data.</text>
</comment>
<accession>A0ABD0Z7Z2</accession>
<keyword evidence="2" id="KW-0677">Repeat</keyword>
<dbReference type="Pfam" id="PF02985">
    <property type="entry name" value="HEAT"/>
    <property type="match status" value="1"/>
</dbReference>
<feature type="non-terminal residue" evidence="4">
    <location>
        <position position="1"/>
    </location>
</feature>
<dbReference type="AlphaFoldDB" id="A0ABD0Z7Z2"/>
<sequence>NVRGKKRPKSKVKKVGWSQNENRECDEKEKWVLSLEHYNTSWLTSDSDFSDGEGGQSARLIKEQARTRHSALNFLIQLARVYGCKQLFGYYNVLLGPGGLIFNVKNETSLKPRIAALAAITALLFCAKNFLAQAQYSEGGSFTPFSSVLADLLSSVHSCLISALGASPSIQLAVPLLHCASTLINVSPYHRLKSSLLPDIFSAFRPFISHKDPTVCVGALQCLTEIVTAVPATPEHERIITTGATEMSSEKDWAVTLCLHNLESGGCNETVQVGWWQLASGICKCHFSLLIPWLPQLETVILRDIASPLKLIQLYATRTLENFTAQIVTREDLRQFNSSLWLKLLEGPLTPILQSPLTISSVGCYCLANIGPFTYITLKEDLQILVLTLLYGCCSHEEGATRASAVRTLGLFLLFPQIAQEQYVCDINEIVLKALSDPMVFVRVKAAWAFGNLAELLSNHR</sequence>
<evidence type="ECO:0000256" key="1">
    <source>
        <dbReference type="ARBA" id="ARBA00015263"/>
    </source>
</evidence>
<dbReference type="Proteomes" id="UP001558652">
    <property type="component" value="Unassembled WGS sequence"/>
</dbReference>
<dbReference type="EMBL" id="JBFDAA010000005">
    <property type="protein sequence ID" value="KAL1132233.1"/>
    <property type="molecule type" value="Genomic_DNA"/>
</dbReference>
<dbReference type="InterPro" id="IPR052107">
    <property type="entry name" value="HEAT6"/>
</dbReference>
<dbReference type="SUPFAM" id="SSF48371">
    <property type="entry name" value="ARM repeat"/>
    <property type="match status" value="1"/>
</dbReference>
<protein>
    <recommendedName>
        <fullName evidence="1">HEAT repeat-containing protein 6</fullName>
    </recommendedName>
</protein>
<evidence type="ECO:0000259" key="3">
    <source>
        <dbReference type="Pfam" id="PF13251"/>
    </source>
</evidence>
<reference evidence="4 5" key="1">
    <citation type="submission" date="2024-07" db="EMBL/GenBank/DDBJ databases">
        <title>Chromosome-level genome assembly of the water stick insect Ranatra chinensis (Heteroptera: Nepidae).</title>
        <authorList>
            <person name="Liu X."/>
        </authorList>
    </citation>
    <scope>NUCLEOTIDE SEQUENCE [LARGE SCALE GENOMIC DNA]</scope>
    <source>
        <strain evidence="4">Cailab_2021Rc</strain>
        <tissue evidence="4">Muscle</tissue>
    </source>
</reference>
<dbReference type="InterPro" id="IPR000357">
    <property type="entry name" value="HEAT"/>
</dbReference>
<feature type="domain" description="DUF4042" evidence="3">
    <location>
        <begin position="67"/>
        <end position="235"/>
    </location>
</feature>
<proteinExistence type="predicted"/>
<keyword evidence="5" id="KW-1185">Reference proteome</keyword>
<evidence type="ECO:0000313" key="5">
    <source>
        <dbReference type="Proteomes" id="UP001558652"/>
    </source>
</evidence>
<dbReference type="Gene3D" id="1.25.10.10">
    <property type="entry name" value="Leucine-rich Repeat Variant"/>
    <property type="match status" value="2"/>
</dbReference>
<evidence type="ECO:0000313" key="4">
    <source>
        <dbReference type="EMBL" id="KAL1132233.1"/>
    </source>
</evidence>
<dbReference type="PANTHER" id="PTHR13366">
    <property type="entry name" value="MALARIA ANTIGEN-RELATED"/>
    <property type="match status" value="1"/>
</dbReference>
<dbReference type="InterPro" id="IPR011989">
    <property type="entry name" value="ARM-like"/>
</dbReference>
<gene>
    <name evidence="4" type="ORF">AAG570_010190</name>
</gene>
<name>A0ABD0Z7Z2_9HEMI</name>
<dbReference type="PANTHER" id="PTHR13366:SF0">
    <property type="entry name" value="HEAT REPEAT-CONTAINING PROTEIN 6"/>
    <property type="match status" value="1"/>
</dbReference>